<gene>
    <name evidence="3" type="ORF">SAMN04489842_1976</name>
</gene>
<evidence type="ECO:0000313" key="4">
    <source>
        <dbReference type="Proteomes" id="UP000198848"/>
    </source>
</evidence>
<dbReference type="Gene3D" id="2.60.120.10">
    <property type="entry name" value="Jelly Rolls"/>
    <property type="match status" value="1"/>
</dbReference>
<dbReference type="AlphaFoldDB" id="A0A1H1FIG7"/>
<keyword evidence="4" id="KW-1185">Reference proteome</keyword>
<dbReference type="SUPFAM" id="SSF51182">
    <property type="entry name" value="RmlC-like cupins"/>
    <property type="match status" value="1"/>
</dbReference>
<evidence type="ECO:0000256" key="1">
    <source>
        <dbReference type="ARBA" id="ARBA00022723"/>
    </source>
</evidence>
<dbReference type="EMBL" id="FNLC01000002">
    <property type="protein sequence ID" value="SDR00529.1"/>
    <property type="molecule type" value="Genomic_DNA"/>
</dbReference>
<dbReference type="STRING" id="1095778.SAMN04489842_1976"/>
<keyword evidence="1" id="KW-0479">Metal-binding</keyword>
<evidence type="ECO:0000313" key="3">
    <source>
        <dbReference type="EMBL" id="SDR00529.1"/>
    </source>
</evidence>
<dbReference type="InterPro" id="IPR011051">
    <property type="entry name" value="RmlC_Cupin_sf"/>
</dbReference>
<organism evidence="3 4">
    <name type="scientific">Natronobacterium texcoconense</name>
    <dbReference type="NCBI Taxonomy" id="1095778"/>
    <lineage>
        <taxon>Archaea</taxon>
        <taxon>Methanobacteriati</taxon>
        <taxon>Methanobacteriota</taxon>
        <taxon>Stenosarchaea group</taxon>
        <taxon>Halobacteria</taxon>
        <taxon>Halobacteriales</taxon>
        <taxon>Natrialbaceae</taxon>
        <taxon>Natronobacterium</taxon>
    </lineage>
</organism>
<reference evidence="4" key="1">
    <citation type="submission" date="2016-10" db="EMBL/GenBank/DDBJ databases">
        <authorList>
            <person name="Varghese N."/>
            <person name="Submissions S."/>
        </authorList>
    </citation>
    <scope>NUCLEOTIDE SEQUENCE [LARGE SCALE GENOMIC DNA]</scope>
    <source>
        <strain evidence="4">DSM 24767</strain>
    </source>
</reference>
<proteinExistence type="predicted"/>
<dbReference type="InterPro" id="IPR014710">
    <property type="entry name" value="RmlC-like_jellyroll"/>
</dbReference>
<evidence type="ECO:0000259" key="2">
    <source>
        <dbReference type="Pfam" id="PF07883"/>
    </source>
</evidence>
<dbReference type="InterPro" id="IPR051610">
    <property type="entry name" value="GPI/OXD"/>
</dbReference>
<sequence length="133" mass="15150">MIYLIARNRDYPKLANAYYSLRGQATLMSDYTTVNYRDVDDQHGMHFLRDELDCENMGVTVVECEPGWEGKEHDHEDEGHEEVYLLMEGEATVTIGDEEVEMSEGDAIRIPPDATHQIHNGDTESRFVLMGAP</sequence>
<protein>
    <submittedName>
        <fullName evidence="3">Cupin domain-containing protein</fullName>
    </submittedName>
</protein>
<dbReference type="PANTHER" id="PTHR35848:SF9">
    <property type="entry name" value="SLL1358 PROTEIN"/>
    <property type="match status" value="1"/>
</dbReference>
<dbReference type="Proteomes" id="UP000198848">
    <property type="component" value="Unassembled WGS sequence"/>
</dbReference>
<dbReference type="PANTHER" id="PTHR35848">
    <property type="entry name" value="OXALATE-BINDING PROTEIN"/>
    <property type="match status" value="1"/>
</dbReference>
<dbReference type="InterPro" id="IPR013096">
    <property type="entry name" value="Cupin_2"/>
</dbReference>
<accession>A0A1H1FIG7</accession>
<dbReference type="Pfam" id="PF07883">
    <property type="entry name" value="Cupin_2"/>
    <property type="match status" value="1"/>
</dbReference>
<dbReference type="GO" id="GO:0046872">
    <property type="term" value="F:metal ion binding"/>
    <property type="evidence" value="ECO:0007669"/>
    <property type="project" value="UniProtKB-KW"/>
</dbReference>
<feature type="domain" description="Cupin type-2" evidence="2">
    <location>
        <begin position="61"/>
        <end position="126"/>
    </location>
</feature>
<name>A0A1H1FIG7_NATTX</name>